<dbReference type="SUPFAM" id="SSF50249">
    <property type="entry name" value="Nucleic acid-binding proteins"/>
    <property type="match status" value="1"/>
</dbReference>
<organism evidence="3 4">
    <name type="scientific">Hanseniaspora valbyensis NRRL Y-1626</name>
    <dbReference type="NCBI Taxonomy" id="766949"/>
    <lineage>
        <taxon>Eukaryota</taxon>
        <taxon>Fungi</taxon>
        <taxon>Dikarya</taxon>
        <taxon>Ascomycota</taxon>
        <taxon>Saccharomycotina</taxon>
        <taxon>Saccharomycetes</taxon>
        <taxon>Saccharomycodales</taxon>
        <taxon>Saccharomycodaceae</taxon>
        <taxon>Hanseniaspora</taxon>
    </lineage>
</organism>
<evidence type="ECO:0000256" key="1">
    <source>
        <dbReference type="SAM" id="MobiDB-lite"/>
    </source>
</evidence>
<proteinExistence type="predicted"/>
<feature type="compositionally biased region" description="Acidic residues" evidence="1">
    <location>
        <begin position="122"/>
        <end position="135"/>
    </location>
</feature>
<dbReference type="SUPFAM" id="SSF46785">
    <property type="entry name" value="Winged helix' DNA-binding domain"/>
    <property type="match status" value="1"/>
</dbReference>
<dbReference type="Pfam" id="PF08784">
    <property type="entry name" value="RPA_C"/>
    <property type="match status" value="1"/>
</dbReference>
<dbReference type="Proteomes" id="UP000092321">
    <property type="component" value="Unassembled WGS sequence"/>
</dbReference>
<dbReference type="AlphaFoldDB" id="A0A1B7TI16"/>
<dbReference type="InterPro" id="IPR036390">
    <property type="entry name" value="WH_DNA-bd_sf"/>
</dbReference>
<accession>A0A1B7TI16</accession>
<protein>
    <recommendedName>
        <fullName evidence="2">Replication protein A C-terminal domain-containing protein</fullName>
    </recommendedName>
</protein>
<evidence type="ECO:0000313" key="3">
    <source>
        <dbReference type="EMBL" id="OBA28384.1"/>
    </source>
</evidence>
<evidence type="ECO:0000259" key="2">
    <source>
        <dbReference type="Pfam" id="PF08784"/>
    </source>
</evidence>
<keyword evidence="4" id="KW-1185">Reference proteome</keyword>
<feature type="region of interest" description="Disordered" evidence="1">
    <location>
        <begin position="118"/>
        <end position="141"/>
    </location>
</feature>
<dbReference type="InterPro" id="IPR014892">
    <property type="entry name" value="RPA_C"/>
</dbReference>
<feature type="domain" description="Replication protein A C-terminal" evidence="2">
    <location>
        <begin position="212"/>
        <end position="289"/>
    </location>
</feature>
<dbReference type="Gene3D" id="2.40.50.140">
    <property type="entry name" value="Nucleic acid-binding proteins"/>
    <property type="match status" value="1"/>
</dbReference>
<feature type="compositionally biased region" description="Polar residues" evidence="1">
    <location>
        <begin position="209"/>
        <end position="221"/>
    </location>
</feature>
<comment type="caution">
    <text evidence="3">The sequence shown here is derived from an EMBL/GenBank/DDBJ whole genome shotgun (WGS) entry which is preliminary data.</text>
</comment>
<name>A0A1B7TI16_9ASCO</name>
<dbReference type="EMBL" id="LXPE01000004">
    <property type="protein sequence ID" value="OBA28384.1"/>
    <property type="molecule type" value="Genomic_DNA"/>
</dbReference>
<dbReference type="InterPro" id="IPR012340">
    <property type="entry name" value="NA-bd_OB-fold"/>
</dbReference>
<reference evidence="4" key="1">
    <citation type="journal article" date="2016" name="Proc. Natl. Acad. Sci. U.S.A.">
        <title>Comparative genomics of biotechnologically important yeasts.</title>
        <authorList>
            <person name="Riley R."/>
            <person name="Haridas S."/>
            <person name="Wolfe K.H."/>
            <person name="Lopes M.R."/>
            <person name="Hittinger C.T."/>
            <person name="Goeker M."/>
            <person name="Salamov A.A."/>
            <person name="Wisecaver J.H."/>
            <person name="Long T.M."/>
            <person name="Calvey C.H."/>
            <person name="Aerts A.L."/>
            <person name="Barry K.W."/>
            <person name="Choi C."/>
            <person name="Clum A."/>
            <person name="Coughlan A.Y."/>
            <person name="Deshpande S."/>
            <person name="Douglass A.P."/>
            <person name="Hanson S.J."/>
            <person name="Klenk H.-P."/>
            <person name="LaButti K.M."/>
            <person name="Lapidus A."/>
            <person name="Lindquist E.A."/>
            <person name="Lipzen A.M."/>
            <person name="Meier-Kolthoff J.P."/>
            <person name="Ohm R.A."/>
            <person name="Otillar R.P."/>
            <person name="Pangilinan J.L."/>
            <person name="Peng Y."/>
            <person name="Rokas A."/>
            <person name="Rosa C.A."/>
            <person name="Scheuner C."/>
            <person name="Sibirny A.A."/>
            <person name="Slot J.C."/>
            <person name="Stielow J.B."/>
            <person name="Sun H."/>
            <person name="Kurtzman C.P."/>
            <person name="Blackwell M."/>
            <person name="Grigoriev I.V."/>
            <person name="Jeffries T.W."/>
        </authorList>
    </citation>
    <scope>NUCLEOTIDE SEQUENCE [LARGE SCALE GENOMIC DNA]</scope>
    <source>
        <strain evidence="4">NRRL Y-1626</strain>
    </source>
</reference>
<sequence length="298" mass="33568">MDFNDSYSNSFNNSQGGFLNTDEQPAQVITKRVSKPVSVGMLSWCKHYLSSDNNSMDADNSDGNKFSDAVIKYEDMEITNVVFSGFVKDLSIEEGFNTYRIDDGTGTFDVRRYKGDTNAITNDDEENYGEEDPEQQNDNKKKLESIDNAFRKKDLVRVSGAVKLSGRNINLNYSNIKKIDSYNEYLDTLLEAAQQYAISKSLLNEYGQPKTNDSSSNGKTGSNDESKLFLDSSQPVHERITHFMRTVRNQFSDGEGVPKRLIMENLSLDREAFESAVDHLAGQGIIYESSNEHLELSI</sequence>
<evidence type="ECO:0000313" key="4">
    <source>
        <dbReference type="Proteomes" id="UP000092321"/>
    </source>
</evidence>
<feature type="region of interest" description="Disordered" evidence="1">
    <location>
        <begin position="207"/>
        <end position="228"/>
    </location>
</feature>
<gene>
    <name evidence="3" type="ORF">HANVADRAFT_51677</name>
</gene>
<dbReference type="OrthoDB" id="25571at2759"/>